<dbReference type="NCBIfam" id="TIGR02532">
    <property type="entry name" value="IV_pilin_GFxxxE"/>
    <property type="match status" value="1"/>
</dbReference>
<keyword evidence="4" id="KW-1185">Reference proteome</keyword>
<dbReference type="InterPro" id="IPR027558">
    <property type="entry name" value="Pre_pil_HX9DG_C"/>
</dbReference>
<evidence type="ECO:0000259" key="2">
    <source>
        <dbReference type="Pfam" id="PF07596"/>
    </source>
</evidence>
<proteinExistence type="predicted"/>
<dbReference type="PANTHER" id="PTHR30093">
    <property type="entry name" value="GENERAL SECRETION PATHWAY PROTEIN G"/>
    <property type="match status" value="1"/>
</dbReference>
<feature type="transmembrane region" description="Helical" evidence="1">
    <location>
        <begin position="21"/>
        <end position="45"/>
    </location>
</feature>
<dbReference type="NCBIfam" id="TIGR04294">
    <property type="entry name" value="pre_pil_HX9DG"/>
    <property type="match status" value="1"/>
</dbReference>
<evidence type="ECO:0000313" key="4">
    <source>
        <dbReference type="Proteomes" id="UP000319976"/>
    </source>
</evidence>
<dbReference type="InterPro" id="IPR011453">
    <property type="entry name" value="DUF1559"/>
</dbReference>
<name>A0A517T8G8_9PLAN</name>
<dbReference type="AlphaFoldDB" id="A0A517T8G8"/>
<organism evidence="3 4">
    <name type="scientific">Calycomorphotria hydatis</name>
    <dbReference type="NCBI Taxonomy" id="2528027"/>
    <lineage>
        <taxon>Bacteria</taxon>
        <taxon>Pseudomonadati</taxon>
        <taxon>Planctomycetota</taxon>
        <taxon>Planctomycetia</taxon>
        <taxon>Planctomycetales</taxon>
        <taxon>Planctomycetaceae</taxon>
        <taxon>Calycomorphotria</taxon>
    </lineage>
</organism>
<protein>
    <recommendedName>
        <fullName evidence="2">DUF1559 domain-containing protein</fullName>
    </recommendedName>
</protein>
<dbReference type="RefSeq" id="WP_231734223.1">
    <property type="nucleotide sequence ID" value="NZ_CP036316.1"/>
</dbReference>
<dbReference type="EMBL" id="CP036316">
    <property type="protein sequence ID" value="QDT64684.1"/>
    <property type="molecule type" value="Genomic_DNA"/>
</dbReference>
<sequence>MLLLNVMSLAFAKANSRRPRAFTLVELLVVIAVIGVLIALLLPAVQQAREAARRSSCTNNLKQIGLALHNYASAHSVFPPGAVSTTTTSGSNWCRTETSQSNQRAPWTVLILPYLEQTALYNEFRFEEKFTSWVGSTDYEGSTTNRAAVRLPAPTVYRCPSDPVSGAEEVAINYRGVQGGETSPSSRCYYGPSTNGDFFYQNGVLYVNSKVAFRNLTDGSSNVFMAGESHYNTTRSNTRSSVYQSWASASNPSTKGPLLGNLAAADGGVNAGVTDPQLPNSPSADPRDETAYLFGSYHVGGCHMMMADGSVHFISENIDLDTFRSLGIRDDALPVGGLQ</sequence>
<feature type="domain" description="DUF1559" evidence="2">
    <location>
        <begin position="46"/>
        <end position="320"/>
    </location>
</feature>
<keyword evidence="1" id="KW-1133">Transmembrane helix</keyword>
<dbReference type="InterPro" id="IPR012902">
    <property type="entry name" value="N_methyl_site"/>
</dbReference>
<dbReference type="KEGG" id="chya:V22_19250"/>
<keyword evidence="1" id="KW-0812">Transmembrane</keyword>
<evidence type="ECO:0000256" key="1">
    <source>
        <dbReference type="SAM" id="Phobius"/>
    </source>
</evidence>
<gene>
    <name evidence="3" type="ORF">V22_19250</name>
</gene>
<dbReference type="Pfam" id="PF07596">
    <property type="entry name" value="SBP_bac_10"/>
    <property type="match status" value="1"/>
</dbReference>
<reference evidence="3 4" key="1">
    <citation type="submission" date="2019-02" db="EMBL/GenBank/DDBJ databases">
        <title>Deep-cultivation of Planctomycetes and their phenomic and genomic characterization uncovers novel biology.</title>
        <authorList>
            <person name="Wiegand S."/>
            <person name="Jogler M."/>
            <person name="Boedeker C."/>
            <person name="Pinto D."/>
            <person name="Vollmers J."/>
            <person name="Rivas-Marin E."/>
            <person name="Kohn T."/>
            <person name="Peeters S.H."/>
            <person name="Heuer A."/>
            <person name="Rast P."/>
            <person name="Oberbeckmann S."/>
            <person name="Bunk B."/>
            <person name="Jeske O."/>
            <person name="Meyerdierks A."/>
            <person name="Storesund J.E."/>
            <person name="Kallscheuer N."/>
            <person name="Luecker S."/>
            <person name="Lage O.M."/>
            <person name="Pohl T."/>
            <person name="Merkel B.J."/>
            <person name="Hornburger P."/>
            <person name="Mueller R.-W."/>
            <person name="Bruemmer F."/>
            <person name="Labrenz M."/>
            <person name="Spormann A.M."/>
            <person name="Op den Camp H."/>
            <person name="Overmann J."/>
            <person name="Amann R."/>
            <person name="Jetten M.S.M."/>
            <person name="Mascher T."/>
            <person name="Medema M.H."/>
            <person name="Devos D.P."/>
            <person name="Kaster A.-K."/>
            <person name="Ovreas L."/>
            <person name="Rohde M."/>
            <person name="Galperin M.Y."/>
            <person name="Jogler C."/>
        </authorList>
    </citation>
    <scope>NUCLEOTIDE SEQUENCE [LARGE SCALE GENOMIC DNA]</scope>
    <source>
        <strain evidence="3 4">V22</strain>
    </source>
</reference>
<accession>A0A517T8G8</accession>
<dbReference type="Gene3D" id="3.30.700.10">
    <property type="entry name" value="Glycoprotein, Type 4 Pilin"/>
    <property type="match status" value="1"/>
</dbReference>
<dbReference type="Pfam" id="PF07963">
    <property type="entry name" value="N_methyl"/>
    <property type="match status" value="1"/>
</dbReference>
<dbReference type="PANTHER" id="PTHR30093:SF2">
    <property type="entry name" value="TYPE II SECRETION SYSTEM PROTEIN H"/>
    <property type="match status" value="1"/>
</dbReference>
<keyword evidence="1" id="KW-0472">Membrane</keyword>
<dbReference type="Proteomes" id="UP000319976">
    <property type="component" value="Chromosome"/>
</dbReference>
<dbReference type="SUPFAM" id="SSF54523">
    <property type="entry name" value="Pili subunits"/>
    <property type="match status" value="1"/>
</dbReference>
<dbReference type="InterPro" id="IPR045584">
    <property type="entry name" value="Pilin-like"/>
</dbReference>
<evidence type="ECO:0000313" key="3">
    <source>
        <dbReference type="EMBL" id="QDT64684.1"/>
    </source>
</evidence>